<keyword evidence="3" id="KW-1185">Reference proteome</keyword>
<proteinExistence type="predicted"/>
<feature type="compositionally biased region" description="Pro residues" evidence="1">
    <location>
        <begin position="77"/>
        <end position="98"/>
    </location>
</feature>
<evidence type="ECO:0000256" key="1">
    <source>
        <dbReference type="SAM" id="MobiDB-lite"/>
    </source>
</evidence>
<gene>
    <name evidence="2" type="ORF">M6B38_397425</name>
</gene>
<feature type="compositionally biased region" description="Basic residues" evidence="1">
    <location>
        <begin position="59"/>
        <end position="74"/>
    </location>
</feature>
<comment type="caution">
    <text evidence="2">The sequence shown here is derived from an EMBL/GenBank/DDBJ whole genome shotgun (WGS) entry which is preliminary data.</text>
</comment>
<dbReference type="EMBL" id="JANAVB010025595">
    <property type="protein sequence ID" value="KAJ6820532.1"/>
    <property type="molecule type" value="Genomic_DNA"/>
</dbReference>
<accession>A0AAX6FVW7</accession>
<evidence type="ECO:0000313" key="3">
    <source>
        <dbReference type="Proteomes" id="UP001140949"/>
    </source>
</evidence>
<organism evidence="2 3">
    <name type="scientific">Iris pallida</name>
    <name type="common">Sweet iris</name>
    <dbReference type="NCBI Taxonomy" id="29817"/>
    <lineage>
        <taxon>Eukaryota</taxon>
        <taxon>Viridiplantae</taxon>
        <taxon>Streptophyta</taxon>
        <taxon>Embryophyta</taxon>
        <taxon>Tracheophyta</taxon>
        <taxon>Spermatophyta</taxon>
        <taxon>Magnoliopsida</taxon>
        <taxon>Liliopsida</taxon>
        <taxon>Asparagales</taxon>
        <taxon>Iridaceae</taxon>
        <taxon>Iridoideae</taxon>
        <taxon>Irideae</taxon>
        <taxon>Iris</taxon>
    </lineage>
</organism>
<protein>
    <submittedName>
        <fullName evidence="2">Hornerin-like</fullName>
    </submittedName>
</protein>
<evidence type="ECO:0000313" key="2">
    <source>
        <dbReference type="EMBL" id="KAJ6820532.1"/>
    </source>
</evidence>
<reference evidence="2" key="1">
    <citation type="journal article" date="2023" name="GigaByte">
        <title>Genome assembly of the bearded iris, Iris pallida Lam.</title>
        <authorList>
            <person name="Bruccoleri R.E."/>
            <person name="Oakeley E.J."/>
            <person name="Faust A.M.E."/>
            <person name="Altorfer M."/>
            <person name="Dessus-Babus S."/>
            <person name="Burckhardt D."/>
            <person name="Oertli M."/>
            <person name="Naumann U."/>
            <person name="Petersen F."/>
            <person name="Wong J."/>
        </authorList>
    </citation>
    <scope>NUCLEOTIDE SEQUENCE</scope>
    <source>
        <strain evidence="2">GSM-AAB239-AS_SAM_17_03QT</strain>
    </source>
</reference>
<dbReference type="AlphaFoldDB" id="A0AAX6FVW7"/>
<feature type="compositionally biased region" description="Low complexity" evidence="1">
    <location>
        <begin position="106"/>
        <end position="136"/>
    </location>
</feature>
<dbReference type="Proteomes" id="UP001140949">
    <property type="component" value="Unassembled WGS sequence"/>
</dbReference>
<sequence length="344" mass="35950">MPSGPLGLAATPGFFFPLGVLPPPLFPSRRLPGWPGPSWPGGSPPCGLSQSFPPPLNPPRRRRPRRCHRARRRAAGPDPPPSEVPLPAPPPPLGPPPGRSRASVDPLRPASPLLRLRCRGLRPPLSQLPRSRLLPRWRPPSPSFSSLPWTKPNFQAAPDGSEVSPASVRLAPPASQGPEAPSWAAVAASQPSVQWPSGSFSSVQSSPSASIDGPAALFSASLARWPSAHPSSAPLGALPPVFVACWPRGSVLRVSAPSTALADPPSSSGLWRSPSDLAGGPISPLTGLGAAGRLLAGCSPPSPLPFSFSPWVGPPRLRSEPSPASCPLHRRSSLRWCSPSLRRA</sequence>
<feature type="region of interest" description="Disordered" evidence="1">
    <location>
        <begin position="26"/>
        <end position="187"/>
    </location>
</feature>
<reference evidence="2" key="2">
    <citation type="submission" date="2023-04" db="EMBL/GenBank/DDBJ databases">
        <authorList>
            <person name="Bruccoleri R.E."/>
            <person name="Oakeley E.J."/>
            <person name="Faust A.-M."/>
            <person name="Dessus-Babus S."/>
            <person name="Altorfer M."/>
            <person name="Burckhardt D."/>
            <person name="Oertli M."/>
            <person name="Naumann U."/>
            <person name="Petersen F."/>
            <person name="Wong J."/>
        </authorList>
    </citation>
    <scope>NUCLEOTIDE SEQUENCE</scope>
    <source>
        <strain evidence="2">GSM-AAB239-AS_SAM_17_03QT</strain>
        <tissue evidence="2">Leaf</tissue>
    </source>
</reference>
<name>A0AAX6FVW7_IRIPA</name>